<organism evidence="1 2">
    <name type="scientific">Caulifigura coniformis</name>
    <dbReference type="NCBI Taxonomy" id="2527983"/>
    <lineage>
        <taxon>Bacteria</taxon>
        <taxon>Pseudomonadati</taxon>
        <taxon>Planctomycetota</taxon>
        <taxon>Planctomycetia</taxon>
        <taxon>Planctomycetales</taxon>
        <taxon>Planctomycetaceae</taxon>
        <taxon>Caulifigura</taxon>
    </lineage>
</organism>
<reference evidence="1 2" key="1">
    <citation type="submission" date="2019-02" db="EMBL/GenBank/DDBJ databases">
        <title>Deep-cultivation of Planctomycetes and their phenomic and genomic characterization uncovers novel biology.</title>
        <authorList>
            <person name="Wiegand S."/>
            <person name="Jogler M."/>
            <person name="Boedeker C."/>
            <person name="Pinto D."/>
            <person name="Vollmers J."/>
            <person name="Rivas-Marin E."/>
            <person name="Kohn T."/>
            <person name="Peeters S.H."/>
            <person name="Heuer A."/>
            <person name="Rast P."/>
            <person name="Oberbeckmann S."/>
            <person name="Bunk B."/>
            <person name="Jeske O."/>
            <person name="Meyerdierks A."/>
            <person name="Storesund J.E."/>
            <person name="Kallscheuer N."/>
            <person name="Luecker S."/>
            <person name="Lage O.M."/>
            <person name="Pohl T."/>
            <person name="Merkel B.J."/>
            <person name="Hornburger P."/>
            <person name="Mueller R.-W."/>
            <person name="Bruemmer F."/>
            <person name="Labrenz M."/>
            <person name="Spormann A.M."/>
            <person name="Op den Camp H."/>
            <person name="Overmann J."/>
            <person name="Amann R."/>
            <person name="Jetten M.S.M."/>
            <person name="Mascher T."/>
            <person name="Medema M.H."/>
            <person name="Devos D.P."/>
            <person name="Kaster A.-K."/>
            <person name="Ovreas L."/>
            <person name="Rohde M."/>
            <person name="Galperin M.Y."/>
            <person name="Jogler C."/>
        </authorList>
    </citation>
    <scope>NUCLEOTIDE SEQUENCE [LARGE SCALE GENOMIC DNA]</scope>
    <source>
        <strain evidence="1 2">Pan44</strain>
    </source>
</reference>
<sequence length="85" mass="9196">MENELLNFLIAHTVAGTSHAPELLDAFFTNRGDKVTSGSNRDLGLKILAKNGYLSPDGKNVCYRKLTTDGGLAMHPILGTPIARR</sequence>
<proteinExistence type="predicted"/>
<gene>
    <name evidence="1" type="ORF">Pan44_16230</name>
</gene>
<evidence type="ECO:0000313" key="2">
    <source>
        <dbReference type="Proteomes" id="UP000315700"/>
    </source>
</evidence>
<evidence type="ECO:0000313" key="1">
    <source>
        <dbReference type="EMBL" id="QDT53601.1"/>
    </source>
</evidence>
<keyword evidence="2" id="KW-1185">Reference proteome</keyword>
<dbReference type="Proteomes" id="UP000315700">
    <property type="component" value="Chromosome"/>
</dbReference>
<dbReference type="RefSeq" id="WP_145028934.1">
    <property type="nucleotide sequence ID" value="NZ_CP036271.1"/>
</dbReference>
<name>A0A517SBU0_9PLAN</name>
<dbReference type="AlphaFoldDB" id="A0A517SBU0"/>
<dbReference type="EMBL" id="CP036271">
    <property type="protein sequence ID" value="QDT53601.1"/>
    <property type="molecule type" value="Genomic_DNA"/>
</dbReference>
<protein>
    <submittedName>
        <fullName evidence="1">Uncharacterized protein</fullName>
    </submittedName>
</protein>
<accession>A0A517SBU0</accession>
<dbReference type="KEGG" id="ccos:Pan44_16230"/>
<dbReference type="InParanoid" id="A0A517SBU0"/>